<dbReference type="GO" id="GO:0106008">
    <property type="term" value="F:2-oxoglutaramate amidase activity"/>
    <property type="evidence" value="ECO:0007669"/>
    <property type="project" value="TreeGrafter"/>
</dbReference>
<evidence type="ECO:0000256" key="2">
    <source>
        <dbReference type="ARBA" id="ARBA00022801"/>
    </source>
</evidence>
<evidence type="ECO:0000256" key="1">
    <source>
        <dbReference type="ARBA" id="ARBA00010613"/>
    </source>
</evidence>
<proteinExistence type="inferred from homology"/>
<dbReference type="EC" id="3.5.1.3" evidence="3"/>
<keyword evidence="2" id="KW-0378">Hydrolase</keyword>
<dbReference type="SUPFAM" id="SSF56317">
    <property type="entry name" value="Carbon-nitrogen hydrolase"/>
    <property type="match status" value="1"/>
</dbReference>
<evidence type="ECO:0000313" key="8">
    <source>
        <dbReference type="Proteomes" id="UP000646211"/>
    </source>
</evidence>
<dbReference type="PANTHER" id="PTHR47799:SF1">
    <property type="entry name" value="OMEGA-AMIDASE YAFV"/>
    <property type="match status" value="1"/>
</dbReference>
<gene>
    <name evidence="7" type="ORF">IR213_02220</name>
</gene>
<evidence type="ECO:0000256" key="3">
    <source>
        <dbReference type="ARBA" id="ARBA00039118"/>
    </source>
</evidence>
<dbReference type="Pfam" id="PF00795">
    <property type="entry name" value="CN_hydrolase"/>
    <property type="match status" value="1"/>
</dbReference>
<protein>
    <recommendedName>
        <fullName evidence="5">Omega-amidase YafV</fullName>
        <ecNumber evidence="3">3.5.1.3</ecNumber>
    </recommendedName>
</protein>
<organism evidence="7 8">
    <name type="scientific">Flavobacterium soyangense</name>
    <dbReference type="NCBI Taxonomy" id="2023265"/>
    <lineage>
        <taxon>Bacteria</taxon>
        <taxon>Pseudomonadati</taxon>
        <taxon>Bacteroidota</taxon>
        <taxon>Flavobacteriia</taxon>
        <taxon>Flavobacteriales</taxon>
        <taxon>Flavobacteriaceae</taxon>
        <taxon>Flavobacterium</taxon>
    </lineage>
</organism>
<accession>A0A930UAV5</accession>
<evidence type="ECO:0000256" key="5">
    <source>
        <dbReference type="ARBA" id="ARBA00072139"/>
    </source>
</evidence>
<evidence type="ECO:0000259" key="6">
    <source>
        <dbReference type="PROSITE" id="PS50263"/>
    </source>
</evidence>
<feature type="domain" description="CN hydrolase" evidence="6">
    <location>
        <begin position="1"/>
        <end position="232"/>
    </location>
</feature>
<evidence type="ECO:0000256" key="4">
    <source>
        <dbReference type="ARBA" id="ARBA00052904"/>
    </source>
</evidence>
<comment type="similarity">
    <text evidence="1">Belongs to the carbon-nitrogen hydrolase superfamily. NIT1/NIT2 family.</text>
</comment>
<keyword evidence="8" id="KW-1185">Reference proteome</keyword>
<dbReference type="InterPro" id="IPR003010">
    <property type="entry name" value="C-N_Hydrolase"/>
</dbReference>
<evidence type="ECO:0000313" key="7">
    <source>
        <dbReference type="EMBL" id="MBF2707414.1"/>
    </source>
</evidence>
<dbReference type="Gene3D" id="3.60.110.10">
    <property type="entry name" value="Carbon-nitrogen hydrolase"/>
    <property type="match status" value="1"/>
</dbReference>
<dbReference type="InterPro" id="IPR036526">
    <property type="entry name" value="C-N_Hydrolase_sf"/>
</dbReference>
<dbReference type="PANTHER" id="PTHR47799">
    <property type="entry name" value="OMEGA-AMIDASE YAFV"/>
    <property type="match status" value="1"/>
</dbReference>
<comment type="caution">
    <text evidence="7">The sequence shown here is derived from an EMBL/GenBank/DDBJ whole genome shotgun (WGS) entry which is preliminary data.</text>
</comment>
<dbReference type="GO" id="GO:0050152">
    <property type="term" value="F:omega-amidase activity"/>
    <property type="evidence" value="ECO:0007669"/>
    <property type="project" value="UniProtKB-EC"/>
</dbReference>
<dbReference type="EMBL" id="JADHEC010000003">
    <property type="protein sequence ID" value="MBF2707414.1"/>
    <property type="molecule type" value="Genomic_DNA"/>
</dbReference>
<dbReference type="AlphaFoldDB" id="A0A930UAV5"/>
<name>A0A930UAV5_9FLAO</name>
<dbReference type="RefSeq" id="WP_194310683.1">
    <property type="nucleotide sequence ID" value="NZ_JADHEC010000003.1"/>
</dbReference>
<dbReference type="InterPro" id="IPR052737">
    <property type="entry name" value="Omega-amidase_YafV"/>
</dbReference>
<sequence length="256" mass="29555">MKVALIQSSLSWENPTANRNYFEEKIYAITEKVDLIVLPEMFTTGFTMNPSAVAETMQGETILWLQSLAKAKNNAITGSIVITENGNFYNRLVFVFPSGEIQFYDKRHLFTLAGEDKVYNSGKQKLIVDYLGWKICPLVCYDLRFPVFTRNVEDYDVLIYVANWPKVRTNVWDILIKARSVENMCYTIGVNRIGFDNNNFEHVGHSQVVDCLGNYVLEPQETEGVFIVELNKEKLFETRKKLGFLNDRDIFELKTN</sequence>
<dbReference type="PROSITE" id="PS50263">
    <property type="entry name" value="CN_HYDROLASE"/>
    <property type="match status" value="1"/>
</dbReference>
<dbReference type="Proteomes" id="UP000646211">
    <property type="component" value="Unassembled WGS sequence"/>
</dbReference>
<dbReference type="FunFam" id="3.60.110.10:FF:000004">
    <property type="entry name" value="Carbon-nitrogen hydrolase"/>
    <property type="match status" value="1"/>
</dbReference>
<comment type="catalytic activity">
    <reaction evidence="4">
        <text>a monoamide of a dicarboxylate + H2O = a dicarboxylate + NH4(+)</text>
        <dbReference type="Rhea" id="RHEA:11716"/>
        <dbReference type="ChEBI" id="CHEBI:15377"/>
        <dbReference type="ChEBI" id="CHEBI:28938"/>
        <dbReference type="ChEBI" id="CHEBI:28965"/>
        <dbReference type="ChEBI" id="CHEBI:77450"/>
        <dbReference type="EC" id="3.5.1.3"/>
    </reaction>
</comment>
<dbReference type="CDD" id="cd07575">
    <property type="entry name" value="Xc-1258_like"/>
    <property type="match status" value="1"/>
</dbReference>
<reference evidence="7" key="1">
    <citation type="submission" date="2020-11" db="EMBL/GenBank/DDBJ databases">
        <title>Genome of Flavobacterium soyangense.</title>
        <authorList>
            <person name="Liu Q."/>
            <person name="Xin Y.-H."/>
        </authorList>
    </citation>
    <scope>NUCLEOTIDE SEQUENCE</scope>
    <source>
        <strain evidence="7">CGMCC 1.13493</strain>
    </source>
</reference>